<reference evidence="1 2" key="1">
    <citation type="submission" date="2021-07" db="EMBL/GenBank/DDBJ databases">
        <title>Novel adenovirus associated with necrotizing bronchiolitis in a captive reindeer (Rangifer tarandus).</title>
        <authorList>
            <person name="Dastjerdi A."/>
            <person name="Jeckel S."/>
            <person name="Davies H."/>
            <person name="Irving J."/>
            <person name="Lounge C."/>
            <person name="Plummer C."/>
            <person name="Vidovszky M.Z."/>
            <person name="Harrach B."/>
            <person name="Chantrey J."/>
            <person name="Williams J."/>
        </authorList>
    </citation>
    <scope>NUCLEOTIDE SEQUENCE [LARGE SCALE GENOMIC DNA]</scope>
    <source>
        <strain evidence="1 2">UK_2021</strain>
    </source>
</reference>
<accession>A0AAE8Y3V7</accession>
<organism evidence="1 2">
    <name type="scientific">reindeer adenovirus 1</name>
    <dbReference type="NCBI Taxonomy" id="2885353"/>
    <lineage>
        <taxon>Viruses</taxon>
        <taxon>Varidnaviria</taxon>
        <taxon>Bamfordvirae</taxon>
        <taxon>Preplasmiviricota</taxon>
        <taxon>Polisuviricotina</taxon>
        <taxon>Pharingeaviricetes</taxon>
        <taxon>Rowavirales</taxon>
        <taxon>Adenoviridae</taxon>
        <taxon>Mastadenovirus</taxon>
        <taxon>Mastadenovirus tarandri</taxon>
    </lineage>
</organism>
<evidence type="ECO:0000313" key="2">
    <source>
        <dbReference type="Proteomes" id="UP001264104"/>
    </source>
</evidence>
<dbReference type="EMBL" id="MZ507556">
    <property type="protein sequence ID" value="UDF05982.1"/>
    <property type="molecule type" value="Genomic_DNA"/>
</dbReference>
<protein>
    <submittedName>
        <fullName evidence="1">ORF1</fullName>
    </submittedName>
</protein>
<proteinExistence type="predicted"/>
<keyword evidence="2" id="KW-1185">Reference proteome</keyword>
<evidence type="ECO:0000313" key="1">
    <source>
        <dbReference type="EMBL" id="UDF05982.1"/>
    </source>
</evidence>
<name>A0AAE8Y3V7_9ADEN</name>
<dbReference type="Proteomes" id="UP001264104">
    <property type="component" value="Segment"/>
</dbReference>
<sequence length="140" mass="15225">MASSNTPTFFVEFHLPLSVVNYIETFTTRPVDSLAKDFLFDALARELPLVLPVPSRAVIGCFSVFISGSVTVIFSVSASHLTASILDSVLRVLLYDWIAFLSGIRAPNLPVQNPAPLDVDTLEQSSLILLPSEESHFSAS</sequence>